<comment type="subcellular location">
    <subcellularLocation>
        <location evidence="1">Nucleus</location>
    </subcellularLocation>
</comment>
<evidence type="ECO:0000256" key="2">
    <source>
        <dbReference type="ARBA" id="ARBA00009560"/>
    </source>
</evidence>
<evidence type="ECO:0000313" key="10">
    <source>
        <dbReference type="EMBL" id="KAK7529113.1"/>
    </source>
</evidence>
<protein>
    <recommendedName>
        <fullName evidence="3">DNA polymerase epsilon subunit B</fullName>
    </recommendedName>
    <alternativeName>
        <fullName evidence="7">DNA polymerase II subunit 2</fullName>
    </alternativeName>
</protein>
<reference evidence="10 11" key="1">
    <citation type="submission" date="2024-04" db="EMBL/GenBank/DDBJ databases">
        <title>Phyllosticta paracitricarpa is synonymous to the EU quarantine fungus P. citricarpa based on phylogenomic analyses.</title>
        <authorList>
            <consortium name="Lawrence Berkeley National Laboratory"/>
            <person name="Van Ingen-Buijs V.A."/>
            <person name="Van Westerhoven A.C."/>
            <person name="Haridas S."/>
            <person name="Skiadas P."/>
            <person name="Martin F."/>
            <person name="Groenewald J.Z."/>
            <person name="Crous P.W."/>
            <person name="Seidl M.F."/>
        </authorList>
    </citation>
    <scope>NUCLEOTIDE SEQUENCE [LARGE SCALE GENOMIC DNA]</scope>
    <source>
        <strain evidence="10 11">CBS 122670</strain>
    </source>
</reference>
<organism evidence="10 11">
    <name type="scientific">Phyllosticta citricarpa</name>
    <dbReference type="NCBI Taxonomy" id="55181"/>
    <lineage>
        <taxon>Eukaryota</taxon>
        <taxon>Fungi</taxon>
        <taxon>Dikarya</taxon>
        <taxon>Ascomycota</taxon>
        <taxon>Pezizomycotina</taxon>
        <taxon>Dothideomycetes</taxon>
        <taxon>Dothideomycetes incertae sedis</taxon>
        <taxon>Botryosphaeriales</taxon>
        <taxon>Phyllostictaceae</taxon>
        <taxon>Phyllosticta</taxon>
    </lineage>
</organism>
<evidence type="ECO:0000256" key="4">
    <source>
        <dbReference type="ARBA" id="ARBA00022705"/>
    </source>
</evidence>
<evidence type="ECO:0000256" key="8">
    <source>
        <dbReference type="SAM" id="MobiDB-lite"/>
    </source>
</evidence>
<gene>
    <name evidence="10" type="ORF">IWX46DRAFT_559347</name>
</gene>
<dbReference type="EMBL" id="JBBPDW010000082">
    <property type="protein sequence ID" value="KAK7529113.1"/>
    <property type="molecule type" value="Genomic_DNA"/>
</dbReference>
<feature type="domain" description="DNA polymerase alpha/delta/epsilon subunit B" evidence="9">
    <location>
        <begin position="461"/>
        <end position="768"/>
    </location>
</feature>
<evidence type="ECO:0000259" key="9">
    <source>
        <dbReference type="Pfam" id="PF04042"/>
    </source>
</evidence>
<dbReference type="PANTHER" id="PTHR12708:SF0">
    <property type="entry name" value="DNA POLYMERASE EPSILON SUBUNIT 2"/>
    <property type="match status" value="1"/>
</dbReference>
<evidence type="ECO:0000256" key="7">
    <source>
        <dbReference type="ARBA" id="ARBA00032930"/>
    </source>
</evidence>
<feature type="region of interest" description="Disordered" evidence="8">
    <location>
        <begin position="14"/>
        <end position="43"/>
    </location>
</feature>
<comment type="caution">
    <text evidence="10">The sequence shown here is derived from an EMBL/GenBank/DDBJ whole genome shotgun (WGS) entry which is preliminary data.</text>
</comment>
<keyword evidence="4" id="KW-0235">DNA replication</keyword>
<dbReference type="InterPro" id="IPR007185">
    <property type="entry name" value="DNA_pol_a/d/e_bsu"/>
</dbReference>
<keyword evidence="11" id="KW-1185">Reference proteome</keyword>
<accession>A0ABR1L3B3</accession>
<keyword evidence="6" id="KW-0539">Nucleus</keyword>
<evidence type="ECO:0000256" key="3">
    <source>
        <dbReference type="ARBA" id="ARBA00016011"/>
    </source>
</evidence>
<evidence type="ECO:0000256" key="6">
    <source>
        <dbReference type="ARBA" id="ARBA00023242"/>
    </source>
</evidence>
<evidence type="ECO:0000256" key="5">
    <source>
        <dbReference type="ARBA" id="ARBA00023125"/>
    </source>
</evidence>
<proteinExistence type="inferred from homology"/>
<keyword evidence="5" id="KW-0238">DNA-binding</keyword>
<comment type="similarity">
    <text evidence="2">Belongs to the DNA polymerase epsilon subunit B family.</text>
</comment>
<evidence type="ECO:0000313" key="11">
    <source>
        <dbReference type="Proteomes" id="UP001365128"/>
    </source>
</evidence>
<sequence>MAFMNRKFGDSKLNTAPDLIPSSSPAFATPPTNPARPLRTAPVPAPPSLKPTVLPIVLPPASLRSLAFRTFTKKHNLTISSSALAALATFVGRHCGSGWREEGLAEKVLEEVARAWKKGSGSVIVQGEDALLKTILKTLEGCMVGGRVVQGKTPTLSRDSSFKFGVNGVDPGAVSALEKQDSFGMNGLSVGEEDEEDESRDPRDWVKVVGAYEQPKMVYNVMKKHFDRSTAKLSLFPQPSTKTELFRQRYQIIHQRLLRNESFATPSFAGNRTSSIHRTNMGSASATNKITPISNLLGRHGTDHLLLGLLTVSPTGTLALSDLTGSIALDITHARPIPDDGAWYSPGMIVLVDGTYEEDYSNPHAGSVNALGSTGGIGGTIGGKFIGFSMGHPPPEKRSLTLGTPDSHVPDAAATSASMGPAFGWTDFLGMGSERATGAKMRRIQTRLLGFDSPTTNHTKVIIAADVNLDNPLTFTALRTLLSTYEATPITDYPLAMVLIGNFVSTAAMAGVPGHGSIEYKEHFNALASVLSDYPQLIARTTLVFVPGDNDAWPSSFSSGAACPLPRRNVPDIFTTRIKRVVQEANREIGGSEKRKEGEVIWTSNPSRLTWFGVQGEMVLFRDDVTSRLRRSAIRFKKPEEEEDDEDENMDIEEEALRCRKSREATVASVLPEDDAAPADSMDVDWRQDEVPQLAHRPKTQQQPPPASSLDSDTVLARALTRTIISQSHLSPFPLHVRPVHWDFAHSLGIYPLPTALVLADKDAPSFALKYMGCAVMNPGSIANGRKGEQCRWVEYCVREGKGTVKVVD</sequence>
<dbReference type="Pfam" id="PF04042">
    <property type="entry name" value="DNA_pol_E_B"/>
    <property type="match status" value="1"/>
</dbReference>
<dbReference type="InterPro" id="IPR016266">
    <property type="entry name" value="POLE2"/>
</dbReference>
<dbReference type="PANTHER" id="PTHR12708">
    <property type="entry name" value="DNA POLYMERASE EPSILON SUBUNIT B"/>
    <property type="match status" value="1"/>
</dbReference>
<dbReference type="Proteomes" id="UP001365128">
    <property type="component" value="Unassembled WGS sequence"/>
</dbReference>
<feature type="compositionally biased region" description="Low complexity" evidence="8">
    <location>
        <begin position="21"/>
        <end position="30"/>
    </location>
</feature>
<name>A0ABR1L3B3_9PEZI</name>
<evidence type="ECO:0000256" key="1">
    <source>
        <dbReference type="ARBA" id="ARBA00004123"/>
    </source>
</evidence>